<dbReference type="Proteomes" id="UP000216825">
    <property type="component" value="Chromosome"/>
</dbReference>
<protein>
    <submittedName>
        <fullName evidence="2">Uncharacterized protein</fullName>
    </submittedName>
</protein>
<evidence type="ECO:0000256" key="1">
    <source>
        <dbReference type="SAM" id="Phobius"/>
    </source>
</evidence>
<proteinExistence type="predicted"/>
<keyword evidence="1" id="KW-0812">Transmembrane</keyword>
<dbReference type="KEGG" id="kvr:CIB50_0001932"/>
<gene>
    <name evidence="2" type="ORF">CIB50_0001932</name>
</gene>
<evidence type="ECO:0000313" key="2">
    <source>
        <dbReference type="EMBL" id="QMS57206.1"/>
    </source>
</evidence>
<organism evidence="2 3">
    <name type="scientific">Kocuria varians</name>
    <name type="common">Micrococcus varians</name>
    <dbReference type="NCBI Taxonomy" id="1272"/>
    <lineage>
        <taxon>Bacteria</taxon>
        <taxon>Bacillati</taxon>
        <taxon>Actinomycetota</taxon>
        <taxon>Actinomycetes</taxon>
        <taxon>Micrococcales</taxon>
        <taxon>Micrococcaceae</taxon>
        <taxon>Kocuria</taxon>
    </lineage>
</organism>
<feature type="transmembrane region" description="Helical" evidence="1">
    <location>
        <begin position="136"/>
        <end position="156"/>
    </location>
</feature>
<name>A0A7D7L0E6_KOCVA</name>
<dbReference type="EMBL" id="CP059343">
    <property type="protein sequence ID" value="QMS57206.1"/>
    <property type="molecule type" value="Genomic_DNA"/>
</dbReference>
<keyword evidence="1" id="KW-1133">Transmembrane helix</keyword>
<reference evidence="2" key="1">
    <citation type="submission" date="2017-08" db="EMBL/GenBank/DDBJ databases">
        <authorList>
            <person name="Minaev M."/>
            <person name="Kurbakov K.A."/>
            <person name="Solodovnikova G.I."/>
            <person name="Kuznetsova O.A."/>
            <person name="Lisitsyn A.B."/>
        </authorList>
    </citation>
    <scope>NUCLEOTIDE SEQUENCE</scope>
    <source>
        <strain evidence="2">80</strain>
    </source>
</reference>
<keyword evidence="3" id="KW-1185">Reference proteome</keyword>
<keyword evidence="1" id="KW-0472">Membrane</keyword>
<feature type="transmembrane region" description="Helical" evidence="1">
    <location>
        <begin position="98"/>
        <end position="124"/>
    </location>
</feature>
<reference evidence="2" key="2">
    <citation type="submission" date="2020-07" db="EMBL/GenBank/DDBJ databases">
        <title>Genome of starter culture bacteria Kocuria salsicia reveals its technological properties and safety for usage in meat industry.</title>
        <authorList>
            <person name="Michael M."/>
            <person name="Konstantin K."/>
            <person name="Evgenii K."/>
            <person name="Galina S."/>
            <person name="Oksana K."/>
            <person name="Andrei L."/>
        </authorList>
    </citation>
    <scope>NUCLEOTIDE SEQUENCE [LARGE SCALE GENOMIC DNA]</scope>
    <source>
        <strain evidence="2">80</strain>
    </source>
</reference>
<accession>A0A7D7L0E6</accession>
<sequence length="166" mass="17228">MTALRPLTTVVLPFVLVAVTAVWTWLAGTAPGVWTFPALLVAGTLSGDPVVRAVFSFADVSDERPAPEVSPWTESEAVADPVDPPLRGGLVIGALERAAAIVSLMTGMVAGIAVIVAVKGLARYGEFTNAQQREQFIIGTLVSLLWAALFAGAALWCTTPPGPFGA</sequence>
<evidence type="ECO:0000313" key="3">
    <source>
        <dbReference type="Proteomes" id="UP000216825"/>
    </source>
</evidence>
<feature type="transmembrane region" description="Helical" evidence="1">
    <location>
        <begin position="7"/>
        <end position="26"/>
    </location>
</feature>
<dbReference type="RefSeq" id="WP_055084739.1">
    <property type="nucleotide sequence ID" value="NZ_CP059343.1"/>
</dbReference>
<dbReference type="AlphaFoldDB" id="A0A7D7L0E6"/>